<keyword evidence="14" id="KW-0376">Hydrogen peroxide</keyword>
<dbReference type="FunFam" id="1.10.420.10:FF:000001">
    <property type="entry name" value="Peroxidase"/>
    <property type="match status" value="1"/>
</dbReference>
<dbReference type="Pfam" id="PF00141">
    <property type="entry name" value="peroxidase"/>
    <property type="match status" value="1"/>
</dbReference>
<organism evidence="16">
    <name type="scientific">Physcomitrium patens</name>
    <name type="common">Spreading-leaved earth moss</name>
    <name type="synonym">Physcomitrella patens</name>
    <dbReference type="NCBI Taxonomy" id="3218"/>
    <lineage>
        <taxon>Eukaryota</taxon>
        <taxon>Viridiplantae</taxon>
        <taxon>Streptophyta</taxon>
        <taxon>Embryophyta</taxon>
        <taxon>Bryophyta</taxon>
        <taxon>Bryophytina</taxon>
        <taxon>Bryopsida</taxon>
        <taxon>Funariidae</taxon>
        <taxon>Funariales</taxon>
        <taxon>Funariaceae</taxon>
        <taxon>Physcomitrium</taxon>
    </lineage>
</organism>
<keyword evidence="14" id="KW-0732">Signal</keyword>
<comment type="catalytic activity">
    <reaction evidence="1 14">
        <text>2 a phenolic donor + H2O2 = 2 a phenolic radical donor + 2 H2O</text>
        <dbReference type="Rhea" id="RHEA:56136"/>
        <dbReference type="ChEBI" id="CHEBI:15377"/>
        <dbReference type="ChEBI" id="CHEBI:16240"/>
        <dbReference type="ChEBI" id="CHEBI:139520"/>
        <dbReference type="ChEBI" id="CHEBI:139521"/>
        <dbReference type="EC" id="1.11.1.7"/>
    </reaction>
</comment>
<feature type="binding site" evidence="11">
    <location>
        <position position="110"/>
    </location>
    <ligand>
        <name>Ca(2+)</name>
        <dbReference type="ChEBI" id="CHEBI:29108"/>
        <label>1</label>
    </ligand>
</feature>
<dbReference type="EC" id="1.11.1.7" evidence="14"/>
<name>A0A2K1K766_PHYPA</name>
<sequence length="359" mass="38957">MARIRFQQTLIVLLSLAAFFRVGDAGCPIASLGRRSLKQAPVPAQPALIFGFYDLTCPTLNSIIDTRMRFWVLQDIRTPGKVLRLFFHDCFAAGCEASILLNSTAEFAAEKDAPISVTLDKFQVIEDIKSEVETACPGIVSCADILALAAAKAVELAGGPILVTETGRRDGVVSYLAGATASMPLSTQKIPDLEAMFVQAGLDINDLVILSGAHTIGEVHCSNFADRFDPAANSPFGDVSFGQELLAFCTRNGAGDIATLNLKTFMDLQTPNSFDISYYVNLIIGRGVMTSDQVLFNDLRTQPMVREFAANRTLFFESFQASMLKMGRLHVLTGTNGVIRKQCGVSVQLEISILRSLRT</sequence>
<dbReference type="STRING" id="3218.A0A2K1K766"/>
<dbReference type="SUPFAM" id="SSF48113">
    <property type="entry name" value="Heme-dependent peroxidases"/>
    <property type="match status" value="1"/>
</dbReference>
<feature type="binding site" description="axial binding residue" evidence="11">
    <location>
        <position position="214"/>
    </location>
    <ligand>
        <name>heme b</name>
        <dbReference type="ChEBI" id="CHEBI:60344"/>
    </ligand>
    <ligandPart>
        <name>Fe</name>
        <dbReference type="ChEBI" id="CHEBI:18248"/>
    </ligandPart>
</feature>
<dbReference type="GO" id="GO:0140825">
    <property type="term" value="F:lactoperoxidase activity"/>
    <property type="evidence" value="ECO:0007669"/>
    <property type="project" value="UniProtKB-EC"/>
</dbReference>
<dbReference type="PRINTS" id="PR00461">
    <property type="entry name" value="PLPEROXIDASE"/>
</dbReference>
<dbReference type="InterPro" id="IPR033905">
    <property type="entry name" value="Secretory_peroxidase"/>
</dbReference>
<feature type="binding site" evidence="11">
    <location>
        <position position="270"/>
    </location>
    <ligand>
        <name>Ca(2+)</name>
        <dbReference type="ChEBI" id="CHEBI:29108"/>
        <label>2</label>
    </ligand>
</feature>
<feature type="binding site" evidence="11">
    <location>
        <position position="98"/>
    </location>
    <ligand>
        <name>Ca(2+)</name>
        <dbReference type="ChEBI" id="CHEBI:29108"/>
        <label>1</label>
    </ligand>
</feature>
<evidence type="ECO:0000256" key="13">
    <source>
        <dbReference type="PIRSR" id="PIRSR600823-5"/>
    </source>
</evidence>
<evidence type="ECO:0000256" key="2">
    <source>
        <dbReference type="ARBA" id="ARBA00006873"/>
    </source>
</evidence>
<feature type="active site" description="Proton acceptor" evidence="9">
    <location>
        <position position="88"/>
    </location>
</feature>
<dbReference type="InterPro" id="IPR002016">
    <property type="entry name" value="Haem_peroxidase"/>
</dbReference>
<reference evidence="16 18" key="1">
    <citation type="journal article" date="2008" name="Science">
        <title>The Physcomitrella genome reveals evolutionary insights into the conquest of land by plants.</title>
        <authorList>
            <person name="Rensing S."/>
            <person name="Lang D."/>
            <person name="Zimmer A."/>
            <person name="Terry A."/>
            <person name="Salamov A."/>
            <person name="Shapiro H."/>
            <person name="Nishiyama T."/>
            <person name="Perroud P.-F."/>
            <person name="Lindquist E."/>
            <person name="Kamisugi Y."/>
            <person name="Tanahashi T."/>
            <person name="Sakakibara K."/>
            <person name="Fujita T."/>
            <person name="Oishi K."/>
            <person name="Shin-I T."/>
            <person name="Kuroki Y."/>
            <person name="Toyoda A."/>
            <person name="Suzuki Y."/>
            <person name="Hashimoto A."/>
            <person name="Yamaguchi K."/>
            <person name="Sugano A."/>
            <person name="Kohara Y."/>
            <person name="Fujiyama A."/>
            <person name="Anterola A."/>
            <person name="Aoki S."/>
            <person name="Ashton N."/>
            <person name="Barbazuk W.B."/>
            <person name="Barker E."/>
            <person name="Bennetzen J."/>
            <person name="Bezanilla M."/>
            <person name="Blankenship R."/>
            <person name="Cho S.H."/>
            <person name="Dutcher S."/>
            <person name="Estelle M."/>
            <person name="Fawcett J.A."/>
            <person name="Gundlach H."/>
            <person name="Hanada K."/>
            <person name="Heyl A."/>
            <person name="Hicks K.A."/>
            <person name="Hugh J."/>
            <person name="Lohr M."/>
            <person name="Mayer K."/>
            <person name="Melkozernov A."/>
            <person name="Murata T."/>
            <person name="Nelson D."/>
            <person name="Pils B."/>
            <person name="Prigge M."/>
            <person name="Reiss B."/>
            <person name="Renner T."/>
            <person name="Rombauts S."/>
            <person name="Rushton P."/>
            <person name="Sanderfoot A."/>
            <person name="Schween G."/>
            <person name="Shiu S.-H."/>
            <person name="Stueber K."/>
            <person name="Theodoulou F.L."/>
            <person name="Tu H."/>
            <person name="Van de Peer Y."/>
            <person name="Verrier P.J."/>
            <person name="Waters E."/>
            <person name="Wood A."/>
            <person name="Yang L."/>
            <person name="Cove D."/>
            <person name="Cuming A."/>
            <person name="Hasebe M."/>
            <person name="Lucas S."/>
            <person name="Mishler D.B."/>
            <person name="Reski R."/>
            <person name="Grigoriev I."/>
            <person name="Quatrano R.S."/>
            <person name="Boore J.L."/>
        </authorList>
    </citation>
    <scope>NUCLEOTIDE SEQUENCE [LARGE SCALE GENOMIC DNA]</scope>
    <source>
        <strain evidence="17 18">cv. Gransden 2004</strain>
    </source>
</reference>
<gene>
    <name evidence="17" type="primary">LOC112285339</name>
    <name evidence="16" type="ORF">PHYPA_011514</name>
</gene>
<evidence type="ECO:0000256" key="5">
    <source>
        <dbReference type="ARBA" id="ARBA00022723"/>
    </source>
</evidence>
<evidence type="ECO:0000256" key="10">
    <source>
        <dbReference type="PIRSR" id="PIRSR600823-2"/>
    </source>
</evidence>
<keyword evidence="11 14" id="KW-0106">Calcium</keyword>
<reference evidence="16 18" key="2">
    <citation type="journal article" date="2018" name="Plant J.">
        <title>The Physcomitrella patens chromosome-scale assembly reveals moss genome structure and evolution.</title>
        <authorList>
            <person name="Lang D."/>
            <person name="Ullrich K.K."/>
            <person name="Murat F."/>
            <person name="Fuchs J."/>
            <person name="Jenkins J."/>
            <person name="Haas F.B."/>
            <person name="Piednoel M."/>
            <person name="Gundlach H."/>
            <person name="Van Bel M."/>
            <person name="Meyberg R."/>
            <person name="Vives C."/>
            <person name="Morata J."/>
            <person name="Symeonidi A."/>
            <person name="Hiss M."/>
            <person name="Muchero W."/>
            <person name="Kamisugi Y."/>
            <person name="Saleh O."/>
            <person name="Blanc G."/>
            <person name="Decker E.L."/>
            <person name="van Gessel N."/>
            <person name="Grimwood J."/>
            <person name="Hayes R.D."/>
            <person name="Graham S.W."/>
            <person name="Gunter L.E."/>
            <person name="McDaniel S.F."/>
            <person name="Hoernstein S.N.W."/>
            <person name="Larsson A."/>
            <person name="Li F.W."/>
            <person name="Perroud P.F."/>
            <person name="Phillips J."/>
            <person name="Ranjan P."/>
            <person name="Rokshar D.S."/>
            <person name="Rothfels C.J."/>
            <person name="Schneider L."/>
            <person name="Shu S."/>
            <person name="Stevenson D.W."/>
            <person name="Thummler F."/>
            <person name="Tillich M."/>
            <person name="Villarreal Aguilar J.C."/>
            <person name="Widiez T."/>
            <person name="Wong G.K."/>
            <person name="Wymore A."/>
            <person name="Zhang Y."/>
            <person name="Zimmer A.D."/>
            <person name="Quatrano R.S."/>
            <person name="Mayer K.F.X."/>
            <person name="Goodstein D."/>
            <person name="Casacuberta J.M."/>
            <person name="Vandepoele K."/>
            <person name="Reski R."/>
            <person name="Cuming A.C."/>
            <person name="Tuskan G.A."/>
            <person name="Maumus F."/>
            <person name="Salse J."/>
            <person name="Schmutz J."/>
            <person name="Rensing S.A."/>
        </authorList>
    </citation>
    <scope>NUCLEOTIDE SEQUENCE [LARGE SCALE GENOMIC DNA]</scope>
    <source>
        <strain evidence="17 18">cv. Gransden 2004</strain>
    </source>
</reference>
<dbReference type="FunCoup" id="A0A2K1K766">
    <property type="interactions" value="223"/>
</dbReference>
<evidence type="ECO:0000256" key="1">
    <source>
        <dbReference type="ARBA" id="ARBA00000189"/>
    </source>
</evidence>
<dbReference type="PANTHER" id="PTHR31517:SF48">
    <property type="entry name" value="PEROXIDASE 16-RELATED"/>
    <property type="match status" value="1"/>
</dbReference>
<dbReference type="PROSITE" id="PS00435">
    <property type="entry name" value="PEROXIDASE_1"/>
    <property type="match status" value="1"/>
</dbReference>
<evidence type="ECO:0000259" key="15">
    <source>
        <dbReference type="PROSITE" id="PS50873"/>
    </source>
</evidence>
<feature type="signal peptide" evidence="14">
    <location>
        <begin position="1"/>
        <end position="25"/>
    </location>
</feature>
<evidence type="ECO:0000256" key="3">
    <source>
        <dbReference type="ARBA" id="ARBA00022559"/>
    </source>
</evidence>
<keyword evidence="7 11" id="KW-0408">Iron</keyword>
<feature type="disulfide bond" evidence="13">
    <location>
        <begin position="90"/>
        <end position="95"/>
    </location>
</feature>
<dbReference type="GO" id="GO:0004601">
    <property type="term" value="F:peroxidase activity"/>
    <property type="evidence" value="ECO:0000318"/>
    <property type="project" value="GO_Central"/>
</dbReference>
<dbReference type="GO" id="GO:0006979">
    <property type="term" value="P:response to oxidative stress"/>
    <property type="evidence" value="ECO:0007669"/>
    <property type="project" value="UniProtKB-UniRule"/>
</dbReference>
<dbReference type="GO" id="GO:0046872">
    <property type="term" value="F:metal ion binding"/>
    <property type="evidence" value="ECO:0007669"/>
    <property type="project" value="UniProtKB-UniRule"/>
</dbReference>
<keyword evidence="3 14" id="KW-0575">Peroxidase</keyword>
<evidence type="ECO:0000256" key="8">
    <source>
        <dbReference type="ARBA" id="ARBA00023157"/>
    </source>
</evidence>
<feature type="domain" description="Plant heme peroxidase family profile" evidence="15">
    <location>
        <begin position="47"/>
        <end position="347"/>
    </location>
</feature>
<keyword evidence="14" id="KW-0964">Secreted</keyword>
<evidence type="ECO:0000256" key="14">
    <source>
        <dbReference type="RuleBase" id="RU362060"/>
    </source>
</evidence>
<dbReference type="Proteomes" id="UP000006727">
    <property type="component" value="Chromosome 8"/>
</dbReference>
<dbReference type="PROSITE" id="PS50873">
    <property type="entry name" value="PEROXIDASE_4"/>
    <property type="match status" value="1"/>
</dbReference>
<proteinExistence type="inferred from homology"/>
<comment type="cofactor">
    <cofactor evidence="11 14">
        <name>heme b</name>
        <dbReference type="ChEBI" id="CHEBI:60344"/>
    </cofactor>
    <text evidence="11 14">Binds 1 heme b (iron(II)-protoporphyrin IX) group per subunit.</text>
</comment>
<dbReference type="Gene3D" id="1.10.520.10">
    <property type="match status" value="1"/>
</dbReference>
<dbReference type="CDD" id="cd00693">
    <property type="entry name" value="secretory_peroxidase"/>
    <property type="match status" value="1"/>
</dbReference>
<evidence type="ECO:0000313" key="16">
    <source>
        <dbReference type="EMBL" id="PNR49618.1"/>
    </source>
</evidence>
<dbReference type="Gramene" id="Pp3c8_14090V3.1">
    <property type="protein sequence ID" value="Pp3c8_14090V3.1"/>
    <property type="gene ID" value="Pp3c8_14090"/>
</dbReference>
<dbReference type="EnsemblPlants" id="Pp3c8_14090V3.1">
    <property type="protein sequence ID" value="Pp3c8_14090V3.1"/>
    <property type="gene ID" value="Pp3c8_14090"/>
</dbReference>
<evidence type="ECO:0000256" key="9">
    <source>
        <dbReference type="PIRSR" id="PIRSR600823-1"/>
    </source>
</evidence>
<dbReference type="GO" id="GO:0042744">
    <property type="term" value="P:hydrogen peroxide catabolic process"/>
    <property type="evidence" value="ECO:0007669"/>
    <property type="project" value="UniProtKB-KW"/>
</dbReference>
<dbReference type="GO" id="GO:0020037">
    <property type="term" value="F:heme binding"/>
    <property type="evidence" value="ECO:0007669"/>
    <property type="project" value="UniProtKB-UniRule"/>
</dbReference>
<evidence type="ECO:0000313" key="17">
    <source>
        <dbReference type="EnsemblPlants" id="Pp3c8_14090V3.1"/>
    </source>
</evidence>
<feature type="binding site" evidence="11">
    <location>
        <position position="267"/>
    </location>
    <ligand>
        <name>Ca(2+)</name>
        <dbReference type="ChEBI" id="CHEBI:29108"/>
        <label>2</label>
    </ligand>
</feature>
<dbReference type="PaxDb" id="3218-PP1S184_82V6.1"/>
<reference evidence="17" key="3">
    <citation type="submission" date="2020-12" db="UniProtKB">
        <authorList>
            <consortium name="EnsemblPlants"/>
        </authorList>
    </citation>
    <scope>IDENTIFICATION</scope>
</reference>
<comment type="function">
    <text evidence="14">Removal of H(2)O(2), oxidation of toxic reductants, biosynthesis and degradation of lignin, suberization, auxin catabolism, response to environmental stresses such as wounding, pathogen attack and oxidative stress.</text>
</comment>
<keyword evidence="6 14" id="KW-0560">Oxidoreductase</keyword>
<protein>
    <recommendedName>
        <fullName evidence="14">Peroxidase</fullName>
        <ecNumber evidence="14">1.11.1.7</ecNumber>
    </recommendedName>
</protein>
<dbReference type="GO" id="GO:0009505">
    <property type="term" value="C:plant-type cell wall"/>
    <property type="evidence" value="ECO:0000318"/>
    <property type="project" value="GO_Central"/>
</dbReference>
<dbReference type="AlphaFoldDB" id="A0A2K1K766"/>
<dbReference type="GO" id="GO:0005576">
    <property type="term" value="C:extracellular region"/>
    <property type="evidence" value="ECO:0007669"/>
    <property type="project" value="UniProtKB-SubCell"/>
</dbReference>
<feature type="disulfide bond" evidence="13">
    <location>
        <begin position="57"/>
        <end position="136"/>
    </location>
</feature>
<evidence type="ECO:0000256" key="11">
    <source>
        <dbReference type="PIRSR" id="PIRSR600823-3"/>
    </source>
</evidence>
<feature type="binding site" evidence="11">
    <location>
        <position position="94"/>
    </location>
    <ligand>
        <name>Ca(2+)</name>
        <dbReference type="ChEBI" id="CHEBI:29108"/>
        <label>1</label>
    </ligand>
</feature>
<dbReference type="PRINTS" id="PR00458">
    <property type="entry name" value="PEROXIDASE"/>
</dbReference>
<feature type="disulfide bond" evidence="13">
    <location>
        <begin position="142"/>
        <end position="343"/>
    </location>
</feature>
<dbReference type="InterPro" id="IPR010255">
    <property type="entry name" value="Haem_peroxidase_sf"/>
</dbReference>
<feature type="binding site" evidence="11">
    <location>
        <position position="89"/>
    </location>
    <ligand>
        <name>Ca(2+)</name>
        <dbReference type="ChEBI" id="CHEBI:29108"/>
        <label>1</label>
    </ligand>
</feature>
<dbReference type="InterPro" id="IPR019793">
    <property type="entry name" value="Peroxidases_heam-ligand_BS"/>
</dbReference>
<dbReference type="PANTHER" id="PTHR31517">
    <property type="match status" value="1"/>
</dbReference>
<feature type="binding site" evidence="10">
    <location>
        <position position="184"/>
    </location>
    <ligand>
        <name>substrate</name>
    </ligand>
</feature>
<comment type="similarity">
    <text evidence="2">Belongs to the peroxidase family. Ascorbate peroxidase subfamily.</text>
</comment>
<feature type="disulfide bond" evidence="13">
    <location>
        <begin position="221"/>
        <end position="249"/>
    </location>
</feature>
<dbReference type="EMBL" id="ABEU02000008">
    <property type="protein sequence ID" value="PNR49618.1"/>
    <property type="molecule type" value="Genomic_DNA"/>
</dbReference>
<feature type="binding site" evidence="11">
    <location>
        <position position="275"/>
    </location>
    <ligand>
        <name>Ca(2+)</name>
        <dbReference type="ChEBI" id="CHEBI:29108"/>
        <label>2</label>
    </ligand>
</feature>
<evidence type="ECO:0000256" key="7">
    <source>
        <dbReference type="ARBA" id="ARBA00023004"/>
    </source>
</evidence>
<feature type="binding site" evidence="11">
    <location>
        <position position="215"/>
    </location>
    <ligand>
        <name>Ca(2+)</name>
        <dbReference type="ChEBI" id="CHEBI:29108"/>
        <label>2</label>
    </ligand>
</feature>
<keyword evidence="8 13" id="KW-1015">Disulfide bond</keyword>
<keyword evidence="4 14" id="KW-0349">Heme</keyword>
<feature type="chain" id="PRO_5043074858" description="Peroxidase" evidence="14">
    <location>
        <begin position="26"/>
        <end position="359"/>
    </location>
</feature>
<feature type="site" description="Transition state stabilizer" evidence="12">
    <location>
        <position position="84"/>
    </location>
</feature>
<evidence type="ECO:0000256" key="12">
    <source>
        <dbReference type="PIRSR" id="PIRSR600823-4"/>
    </source>
</evidence>
<dbReference type="SMR" id="A0A2K1K766"/>
<evidence type="ECO:0000313" key="18">
    <source>
        <dbReference type="Proteomes" id="UP000006727"/>
    </source>
</evidence>
<evidence type="ECO:0000256" key="6">
    <source>
        <dbReference type="ARBA" id="ARBA00023002"/>
    </source>
</evidence>
<dbReference type="Gene3D" id="1.10.420.10">
    <property type="entry name" value="Peroxidase, domain 2"/>
    <property type="match status" value="1"/>
</dbReference>
<comment type="cofactor">
    <cofactor evidence="11 14">
        <name>Ca(2+)</name>
        <dbReference type="ChEBI" id="CHEBI:29108"/>
    </cofactor>
    <text evidence="11 14">Binds 2 calcium ions per subunit.</text>
</comment>
<dbReference type="GO" id="GO:0006950">
    <property type="term" value="P:response to stress"/>
    <property type="evidence" value="ECO:0000318"/>
    <property type="project" value="GO_Central"/>
</dbReference>
<comment type="subcellular location">
    <subcellularLocation>
        <location evidence="14">Secreted</location>
    </subcellularLocation>
</comment>
<dbReference type="InterPro" id="IPR000823">
    <property type="entry name" value="Peroxidase_pln"/>
</dbReference>
<accession>A0A2K1K766</accession>
<evidence type="ECO:0000256" key="4">
    <source>
        <dbReference type="ARBA" id="ARBA00022617"/>
    </source>
</evidence>
<keyword evidence="5 11" id="KW-0479">Metal-binding</keyword>
<comment type="similarity">
    <text evidence="14">Belongs to the peroxidase family. Classical plant (class III) peroxidase subfamily.</text>
</comment>
<keyword evidence="18" id="KW-1185">Reference proteome</keyword>